<evidence type="ECO:0008006" key="4">
    <source>
        <dbReference type="Google" id="ProtNLM"/>
    </source>
</evidence>
<dbReference type="HOGENOM" id="CLU_985039_0_0_1"/>
<accession>A0E9S1</accession>
<keyword evidence="3" id="KW-1185">Reference proteome</keyword>
<gene>
    <name evidence="2" type="ORF">GSPATT00024769001</name>
</gene>
<reference evidence="2 3" key="1">
    <citation type="journal article" date="2006" name="Nature">
        <title>Global trends of whole-genome duplications revealed by the ciliate Paramecium tetraurelia.</title>
        <authorList>
            <consortium name="Genoscope"/>
            <person name="Aury J.-M."/>
            <person name="Jaillon O."/>
            <person name="Duret L."/>
            <person name="Noel B."/>
            <person name="Jubin C."/>
            <person name="Porcel B.M."/>
            <person name="Segurens B."/>
            <person name="Daubin V."/>
            <person name="Anthouard V."/>
            <person name="Aiach N."/>
            <person name="Arnaiz O."/>
            <person name="Billaut A."/>
            <person name="Beisson J."/>
            <person name="Blanc I."/>
            <person name="Bouhouche K."/>
            <person name="Camara F."/>
            <person name="Duharcourt S."/>
            <person name="Guigo R."/>
            <person name="Gogendeau D."/>
            <person name="Katinka M."/>
            <person name="Keller A.-M."/>
            <person name="Kissmehl R."/>
            <person name="Klotz C."/>
            <person name="Koll F."/>
            <person name="Le Moue A."/>
            <person name="Lepere C."/>
            <person name="Malinsky S."/>
            <person name="Nowacki M."/>
            <person name="Nowak J.K."/>
            <person name="Plattner H."/>
            <person name="Poulain J."/>
            <person name="Ruiz F."/>
            <person name="Serrano V."/>
            <person name="Zagulski M."/>
            <person name="Dessen P."/>
            <person name="Betermier M."/>
            <person name="Weissenbach J."/>
            <person name="Scarpelli C."/>
            <person name="Schachter V."/>
            <person name="Sperling L."/>
            <person name="Meyer E."/>
            <person name="Cohen J."/>
            <person name="Wincker P."/>
        </authorList>
    </citation>
    <scope>NUCLEOTIDE SEQUENCE [LARGE SCALE GENOMIC DNA]</scope>
    <source>
        <strain evidence="2 3">Stock d4-2</strain>
    </source>
</reference>
<proteinExistence type="predicted"/>
<dbReference type="AlphaFoldDB" id="A0E9S1"/>
<dbReference type="Proteomes" id="UP000000600">
    <property type="component" value="Unassembled WGS sequence"/>
</dbReference>
<protein>
    <recommendedName>
        <fullName evidence="4">ER membrane protein complex subunit 7 beta-sandwich domain-containing protein</fullName>
    </recommendedName>
</protein>
<dbReference type="RefSeq" id="XP_001459435.1">
    <property type="nucleotide sequence ID" value="XM_001459398.1"/>
</dbReference>
<sequence>MTGLIDNYGVLELNETKYFTVESNWNLEVQFFSFQGPIKFARVDQDGNFIELKPLPGTYLFTDLVISNPRIQIKYACYGSEGGATFPQYRFSERHFYGVSSFLITAEKDQHLTSIMTYKNSSVQYRLENEYLILEIPMIVRRNGTFILGESFLVNIGHEKDKELLKLGYYAIEIEDKLQNFKQSRYNTMTFLNYYTTVYIKINPNDNYNYFAVICESSNLPLGGSTFVMNYPASDYKRFVPILITFILVLLITAYRWRLTKSKQNWKQEEGKEKLSQSYQQFN</sequence>
<organism evidence="2 3">
    <name type="scientific">Paramecium tetraurelia</name>
    <dbReference type="NCBI Taxonomy" id="5888"/>
    <lineage>
        <taxon>Eukaryota</taxon>
        <taxon>Sar</taxon>
        <taxon>Alveolata</taxon>
        <taxon>Ciliophora</taxon>
        <taxon>Intramacronucleata</taxon>
        <taxon>Oligohymenophorea</taxon>
        <taxon>Peniculida</taxon>
        <taxon>Parameciidae</taxon>
        <taxon>Paramecium</taxon>
    </lineage>
</organism>
<evidence type="ECO:0000313" key="3">
    <source>
        <dbReference type="Proteomes" id="UP000000600"/>
    </source>
</evidence>
<dbReference type="KEGG" id="ptm:GSPATT00024769001"/>
<evidence type="ECO:0000256" key="1">
    <source>
        <dbReference type="SAM" id="Phobius"/>
    </source>
</evidence>
<dbReference type="EMBL" id="CT868666">
    <property type="protein sequence ID" value="CAK92038.1"/>
    <property type="molecule type" value="Genomic_DNA"/>
</dbReference>
<keyword evidence="1" id="KW-0812">Transmembrane</keyword>
<keyword evidence="1" id="KW-1133">Transmembrane helix</keyword>
<dbReference type="InParanoid" id="A0E9S1"/>
<keyword evidence="1" id="KW-0472">Membrane</keyword>
<dbReference type="GeneID" id="5045220"/>
<name>A0E9S1_PARTE</name>
<evidence type="ECO:0000313" key="2">
    <source>
        <dbReference type="EMBL" id="CAK92038.1"/>
    </source>
</evidence>
<feature type="transmembrane region" description="Helical" evidence="1">
    <location>
        <begin position="239"/>
        <end position="257"/>
    </location>
</feature>